<keyword evidence="5" id="KW-1185">Reference proteome</keyword>
<dbReference type="EC" id="1.3.1.106" evidence="4"/>
<dbReference type="PANTHER" id="PTHR36925:SF1">
    <property type="entry name" value="COBALT-PRECORRIN-6A REDUCTASE"/>
    <property type="match status" value="1"/>
</dbReference>
<dbReference type="RefSeq" id="WP_346064084.1">
    <property type="nucleotide sequence ID" value="NZ_BAAADR010000044.1"/>
</dbReference>
<reference evidence="5" key="1">
    <citation type="journal article" date="2019" name="Int. J. Syst. Evol. Microbiol.">
        <title>The Global Catalogue of Microorganisms (GCM) 10K type strain sequencing project: providing services to taxonomists for standard genome sequencing and annotation.</title>
        <authorList>
            <consortium name="The Broad Institute Genomics Platform"/>
            <consortium name="The Broad Institute Genome Sequencing Center for Infectious Disease"/>
            <person name="Wu L."/>
            <person name="Ma J."/>
        </authorList>
    </citation>
    <scope>NUCLEOTIDE SEQUENCE [LARGE SCALE GENOMIC DNA]</scope>
    <source>
        <strain evidence="5">CGMCC 1.13666</strain>
    </source>
</reference>
<keyword evidence="2" id="KW-0169">Cobalamin biosynthesis</keyword>
<dbReference type="PANTHER" id="PTHR36925">
    <property type="entry name" value="COBALT-PRECORRIN-6A REDUCTASE"/>
    <property type="match status" value="1"/>
</dbReference>
<dbReference type="NCBIfam" id="TIGR00715">
    <property type="entry name" value="precor6x_red"/>
    <property type="match status" value="1"/>
</dbReference>
<dbReference type="NCBIfam" id="NF005968">
    <property type="entry name" value="PRK08057.1-2"/>
    <property type="match status" value="1"/>
</dbReference>
<dbReference type="Pfam" id="PF02571">
    <property type="entry name" value="CbiJ"/>
    <property type="match status" value="1"/>
</dbReference>
<keyword evidence="3 4" id="KW-0560">Oxidoreductase</keyword>
<dbReference type="EMBL" id="JBHSZP010000004">
    <property type="protein sequence ID" value="MFC7088640.1"/>
    <property type="molecule type" value="Genomic_DNA"/>
</dbReference>
<dbReference type="InterPro" id="IPR003723">
    <property type="entry name" value="Precorrin-6x_reduct"/>
</dbReference>
<evidence type="ECO:0000256" key="2">
    <source>
        <dbReference type="ARBA" id="ARBA00022573"/>
    </source>
</evidence>
<evidence type="ECO:0000313" key="4">
    <source>
        <dbReference type="EMBL" id="MFC7088640.1"/>
    </source>
</evidence>
<sequence>MKILILGGTTEASALAGALAEREVPALFSYAGRVATPKPQPLPTRVGGFGGVAGLADFLAEHGITHLVDATHPFAERMSQNAVAAARRAGIHLIALTRPPWVPQAGDHWTSVADIEAAVAALAGPPERILLAIGRQHLAAFAAQPRHHYLLRLVDAPEAPPPLPHHRVILDRGPFTLEGDLALLREHGIQRIVCKNAGGGGAVAKLSAARELGLPVVMIERPALPSRYEVHSVEDVLACLAHDTDRGV</sequence>
<gene>
    <name evidence="4" type="ORF">ACFQH5_03620</name>
</gene>
<dbReference type="Proteomes" id="UP001596411">
    <property type="component" value="Unassembled WGS sequence"/>
</dbReference>
<proteinExistence type="predicted"/>
<dbReference type="PROSITE" id="PS51014">
    <property type="entry name" value="COBK_CBIJ"/>
    <property type="match status" value="1"/>
</dbReference>
<comment type="caution">
    <text evidence="4">The sequence shown here is derived from an EMBL/GenBank/DDBJ whole genome shotgun (WGS) entry which is preliminary data.</text>
</comment>
<evidence type="ECO:0000313" key="5">
    <source>
        <dbReference type="Proteomes" id="UP001596411"/>
    </source>
</evidence>
<accession>A0ABW2ERV8</accession>
<evidence type="ECO:0000256" key="1">
    <source>
        <dbReference type="ARBA" id="ARBA00004953"/>
    </source>
</evidence>
<comment type="pathway">
    <text evidence="1">Cofactor biosynthesis; adenosylcobalamin biosynthesis.</text>
</comment>
<evidence type="ECO:0000256" key="3">
    <source>
        <dbReference type="ARBA" id="ARBA00023002"/>
    </source>
</evidence>
<protein>
    <submittedName>
        <fullName evidence="4">Cobalt-precorrin-6A reductase</fullName>
        <ecNumber evidence="4">1.3.1.106</ecNumber>
    </submittedName>
</protein>
<name>A0ABW2ERV8_9GAMM</name>
<dbReference type="GO" id="GO:0016491">
    <property type="term" value="F:oxidoreductase activity"/>
    <property type="evidence" value="ECO:0007669"/>
    <property type="project" value="UniProtKB-KW"/>
</dbReference>
<organism evidence="4 5">
    <name type="scientific">Halomonas salifodinae</name>
    <dbReference type="NCBI Taxonomy" id="438745"/>
    <lineage>
        <taxon>Bacteria</taxon>
        <taxon>Pseudomonadati</taxon>
        <taxon>Pseudomonadota</taxon>
        <taxon>Gammaproteobacteria</taxon>
        <taxon>Oceanospirillales</taxon>
        <taxon>Halomonadaceae</taxon>
        <taxon>Halomonas</taxon>
    </lineage>
</organism>